<dbReference type="PANTHER" id="PTHR43064">
    <property type="entry name" value="PHOSPHORIBOSYLAMINOIMIDAZOLE CARBOXYLASE-RELATED"/>
    <property type="match status" value="1"/>
</dbReference>
<accession>A0A1I3FSK7</accession>
<evidence type="ECO:0000313" key="3">
    <source>
        <dbReference type="Proteomes" id="UP000183639"/>
    </source>
</evidence>
<gene>
    <name evidence="2" type="ORF">SAMN04487861_11736</name>
</gene>
<dbReference type="PANTHER" id="PTHR43064:SF1">
    <property type="entry name" value="SLL1489 PROTEIN"/>
    <property type="match status" value="1"/>
</dbReference>
<dbReference type="SMART" id="SM01001">
    <property type="entry name" value="AIRC"/>
    <property type="match status" value="1"/>
</dbReference>
<dbReference type="GO" id="GO:0016787">
    <property type="term" value="F:hydrolase activity"/>
    <property type="evidence" value="ECO:0007669"/>
    <property type="project" value="InterPro"/>
</dbReference>
<evidence type="ECO:0000313" key="2">
    <source>
        <dbReference type="EMBL" id="SFI14268.1"/>
    </source>
</evidence>
<dbReference type="AlphaFoldDB" id="A0A1I3FSK7"/>
<reference evidence="2 3" key="1">
    <citation type="submission" date="2016-10" db="EMBL/GenBank/DDBJ databases">
        <authorList>
            <person name="de Groot N.N."/>
        </authorList>
    </citation>
    <scope>NUCLEOTIDE SEQUENCE [LARGE SCALE GENOMIC DNA]</scope>
    <source>
        <strain evidence="2 3">Z108</strain>
    </source>
</reference>
<dbReference type="GO" id="GO:0006189">
    <property type="term" value="P:'de novo' IMP biosynthetic process"/>
    <property type="evidence" value="ECO:0007669"/>
    <property type="project" value="InterPro"/>
</dbReference>
<dbReference type="OrthoDB" id="9782511at2"/>
<name>A0A1I3FSK7_SELRU</name>
<dbReference type="Proteomes" id="UP000183639">
    <property type="component" value="Unassembled WGS sequence"/>
</dbReference>
<proteinExistence type="predicted"/>
<dbReference type="InterPro" id="IPR039476">
    <property type="entry name" value="P2CMN_synthase_LarB"/>
</dbReference>
<organism evidence="2 3">
    <name type="scientific">Selenomonas ruminantium</name>
    <dbReference type="NCBI Taxonomy" id="971"/>
    <lineage>
        <taxon>Bacteria</taxon>
        <taxon>Bacillati</taxon>
        <taxon>Bacillota</taxon>
        <taxon>Negativicutes</taxon>
        <taxon>Selenomonadales</taxon>
        <taxon>Selenomonadaceae</taxon>
        <taxon>Selenomonas</taxon>
    </lineage>
</organism>
<dbReference type="Pfam" id="PF00731">
    <property type="entry name" value="AIRC"/>
    <property type="match status" value="1"/>
</dbReference>
<dbReference type="Gene3D" id="3.40.50.1970">
    <property type="match status" value="1"/>
</dbReference>
<feature type="domain" description="PurE" evidence="1">
    <location>
        <begin position="122"/>
        <end position="251"/>
    </location>
</feature>
<sequence length="252" mass="27262">MTEEEIARLLREYKEGNVAEAEAVKAIAEAPFEEMRFAEVDHHRELRQGMPEVIYAAGKTPEQVRDIFYSLYTHSKGNLLATRADRSHYERVQEKVPAAVYDETARLIYLDRDTRITRDAAHKILILTAGTSDIPVAEEARLTAYLFGNCVETCYDCGVAGIHRLFAHLPAIKAANVIVVIAGMEGALASVVGGLTDKPVIAVPTSVGYGASFHGVAALLSMLNSCAMGVSVVNIDNGFGAGALASKINKLR</sequence>
<dbReference type="SUPFAM" id="SSF52255">
    <property type="entry name" value="N5-CAIR mutase (phosphoribosylaminoimidazole carboxylase, PurE)"/>
    <property type="match status" value="1"/>
</dbReference>
<protein>
    <recommendedName>
        <fullName evidence="1">PurE domain-containing protein</fullName>
    </recommendedName>
</protein>
<dbReference type="InterPro" id="IPR000031">
    <property type="entry name" value="PurE_dom"/>
</dbReference>
<dbReference type="EMBL" id="FOQK01000017">
    <property type="protein sequence ID" value="SFI14268.1"/>
    <property type="molecule type" value="Genomic_DNA"/>
</dbReference>
<dbReference type="RefSeq" id="WP_075444449.1">
    <property type="nucleotide sequence ID" value="NZ_FOQK01000017.1"/>
</dbReference>
<dbReference type="NCBIfam" id="NF033503">
    <property type="entry name" value="LarB"/>
    <property type="match status" value="1"/>
</dbReference>
<evidence type="ECO:0000259" key="1">
    <source>
        <dbReference type="SMART" id="SM01001"/>
    </source>
</evidence>